<dbReference type="AlphaFoldDB" id="A0A6S6QY02"/>
<dbReference type="Proteomes" id="UP000515561">
    <property type="component" value="Chromosome"/>
</dbReference>
<dbReference type="KEGG" id="acel:acsn021_30830"/>
<sequence length="200" mass="23158">MIGDNLPRGIGYKSSWLTIKAPIEQVLEVLFLKEVSDISFEEGLKVIRAYGNNSVLVWSYTTKDLTYLLGNSIEQLTYDENILHNLATAFKEVHLFFTHRVSEAHGFARLINGEIERAYFYDEDRIFSSGAITNTEKQLGINLPNDFDEMWENWNNEAFTKINEDVIISLAEQWTAIESTKEQYVNVKIGQMNIDFFKQR</sequence>
<keyword evidence="2" id="KW-1185">Reference proteome</keyword>
<dbReference type="EMBL" id="AP023367">
    <property type="protein sequence ID" value="BCJ95514.1"/>
    <property type="molecule type" value="Genomic_DNA"/>
</dbReference>
<accession>A0A6S6QY02</accession>
<gene>
    <name evidence="1" type="ORF">acsn021_30830</name>
</gene>
<organism evidence="1 2">
    <name type="scientific">Anaerocolumna cellulosilytica</name>
    <dbReference type="NCBI Taxonomy" id="433286"/>
    <lineage>
        <taxon>Bacteria</taxon>
        <taxon>Bacillati</taxon>
        <taxon>Bacillota</taxon>
        <taxon>Clostridia</taxon>
        <taxon>Lachnospirales</taxon>
        <taxon>Lachnospiraceae</taxon>
        <taxon>Anaerocolumna</taxon>
    </lineage>
</organism>
<name>A0A6S6QY02_9FIRM</name>
<protein>
    <submittedName>
        <fullName evidence="1">Uncharacterized protein</fullName>
    </submittedName>
</protein>
<reference evidence="1 2" key="1">
    <citation type="journal article" date="2016" name="Int. J. Syst. Evol. Microbiol.">
        <title>Descriptions of Anaerotaenia torta gen. nov., sp. nov. and Anaerocolumna cellulosilytica gen. nov., sp. nov. isolated from a methanogenic reactor of cattle waste.</title>
        <authorList>
            <person name="Uek A."/>
            <person name="Ohtaki Y."/>
            <person name="Kaku N."/>
            <person name="Ueki K."/>
        </authorList>
    </citation>
    <scope>NUCLEOTIDE SEQUENCE [LARGE SCALE GENOMIC DNA]</scope>
    <source>
        <strain evidence="1 2">SN021</strain>
    </source>
</reference>
<evidence type="ECO:0000313" key="2">
    <source>
        <dbReference type="Proteomes" id="UP000515561"/>
    </source>
</evidence>
<dbReference type="RefSeq" id="WP_184096179.1">
    <property type="nucleotide sequence ID" value="NZ_AP023367.1"/>
</dbReference>
<evidence type="ECO:0000313" key="1">
    <source>
        <dbReference type="EMBL" id="BCJ95514.1"/>
    </source>
</evidence>
<proteinExistence type="predicted"/>